<evidence type="ECO:0000313" key="2">
    <source>
        <dbReference type="Proteomes" id="UP001157006"/>
    </source>
</evidence>
<evidence type="ECO:0000313" key="1">
    <source>
        <dbReference type="EMBL" id="CAI8617960.1"/>
    </source>
</evidence>
<reference evidence="1 2" key="1">
    <citation type="submission" date="2023-01" db="EMBL/GenBank/DDBJ databases">
        <authorList>
            <person name="Kreplak J."/>
        </authorList>
    </citation>
    <scope>NUCLEOTIDE SEQUENCE [LARGE SCALE GENOMIC DNA]</scope>
</reference>
<protein>
    <submittedName>
        <fullName evidence="1">Uncharacterized protein</fullName>
    </submittedName>
</protein>
<organism evidence="1 2">
    <name type="scientific">Vicia faba</name>
    <name type="common">Broad bean</name>
    <name type="synonym">Faba vulgaris</name>
    <dbReference type="NCBI Taxonomy" id="3906"/>
    <lineage>
        <taxon>Eukaryota</taxon>
        <taxon>Viridiplantae</taxon>
        <taxon>Streptophyta</taxon>
        <taxon>Embryophyta</taxon>
        <taxon>Tracheophyta</taxon>
        <taxon>Spermatophyta</taxon>
        <taxon>Magnoliopsida</taxon>
        <taxon>eudicotyledons</taxon>
        <taxon>Gunneridae</taxon>
        <taxon>Pentapetalae</taxon>
        <taxon>rosids</taxon>
        <taxon>fabids</taxon>
        <taxon>Fabales</taxon>
        <taxon>Fabaceae</taxon>
        <taxon>Papilionoideae</taxon>
        <taxon>50 kb inversion clade</taxon>
        <taxon>NPAAA clade</taxon>
        <taxon>Hologalegina</taxon>
        <taxon>IRL clade</taxon>
        <taxon>Fabeae</taxon>
        <taxon>Vicia</taxon>
    </lineage>
</organism>
<sequence>MVFIRECDNTGKLVAPANALERCQLWDEDFIYISSTDNEDDVVLEPCFPGDKVFTYRPPGSTDKNFYFYEDVMQTLWVGVPFMDFEADVLTYLNVAPFQLQPNNWGFVRSFELLYGHVYEGAGGENFPAVLYNEDGSCRFPICWTQEPVPIRGYDPSKLSDTEKDVVEIVDVFQVMMLRDLLNYVDDAVSLQRIATLILKERTSLSAKAKALCGKGDGVAKSDPSRIIFRS</sequence>
<keyword evidence="2" id="KW-1185">Reference proteome</keyword>
<dbReference type="Proteomes" id="UP001157006">
    <property type="component" value="Chromosome 6"/>
</dbReference>
<proteinExistence type="predicted"/>
<dbReference type="EMBL" id="OX451741">
    <property type="protein sequence ID" value="CAI8617960.1"/>
    <property type="molecule type" value="Genomic_DNA"/>
</dbReference>
<name>A0AAV1B5L5_VICFA</name>
<dbReference type="AlphaFoldDB" id="A0AAV1B5L5"/>
<gene>
    <name evidence="1" type="ORF">VFH_VI100800</name>
</gene>
<accession>A0AAV1B5L5</accession>